<evidence type="ECO:0000259" key="4">
    <source>
        <dbReference type="PROSITE" id="PS50002"/>
    </source>
</evidence>
<protein>
    <recommendedName>
        <fullName evidence="9">Rho guanine nucleotide exchange factor 5</fullName>
    </recommendedName>
</protein>
<evidence type="ECO:0000259" key="5">
    <source>
        <dbReference type="PROSITE" id="PS50003"/>
    </source>
</evidence>
<evidence type="ECO:0000313" key="8">
    <source>
        <dbReference type="Proteomes" id="UP001059041"/>
    </source>
</evidence>
<dbReference type="Gene3D" id="1.20.900.10">
    <property type="entry name" value="Dbl homology (DH) domain"/>
    <property type="match status" value="1"/>
</dbReference>
<feature type="region of interest" description="Disordered" evidence="3">
    <location>
        <begin position="808"/>
        <end position="899"/>
    </location>
</feature>
<feature type="non-terminal residue" evidence="7">
    <location>
        <position position="1509"/>
    </location>
</feature>
<evidence type="ECO:0000313" key="7">
    <source>
        <dbReference type="EMBL" id="KAI7807055.1"/>
    </source>
</evidence>
<dbReference type="Pfam" id="PF00018">
    <property type="entry name" value="SH3_1"/>
    <property type="match status" value="1"/>
</dbReference>
<dbReference type="SUPFAM" id="SSF48065">
    <property type="entry name" value="DBL homology domain (DH-domain)"/>
    <property type="match status" value="1"/>
</dbReference>
<feature type="compositionally biased region" description="Acidic residues" evidence="3">
    <location>
        <begin position="859"/>
        <end position="869"/>
    </location>
</feature>
<dbReference type="Pfam" id="PF00621">
    <property type="entry name" value="RhoGEF"/>
    <property type="match status" value="1"/>
</dbReference>
<dbReference type="SMART" id="SM00325">
    <property type="entry name" value="RhoGEF"/>
    <property type="match status" value="1"/>
</dbReference>
<dbReference type="SUPFAM" id="SSF50044">
    <property type="entry name" value="SH3-domain"/>
    <property type="match status" value="1"/>
</dbReference>
<comment type="caution">
    <text evidence="7">The sequence shown here is derived from an EMBL/GenBank/DDBJ whole genome shotgun (WGS) entry which is preliminary data.</text>
</comment>
<feature type="compositionally biased region" description="Basic and acidic residues" evidence="3">
    <location>
        <begin position="925"/>
        <end position="948"/>
    </location>
</feature>
<dbReference type="InterPro" id="IPR001452">
    <property type="entry name" value="SH3_domain"/>
</dbReference>
<feature type="compositionally biased region" description="Basic and acidic residues" evidence="3">
    <location>
        <begin position="830"/>
        <end position="846"/>
    </location>
</feature>
<feature type="compositionally biased region" description="Basic and acidic residues" evidence="3">
    <location>
        <begin position="259"/>
        <end position="286"/>
    </location>
</feature>
<dbReference type="GO" id="GO:0005085">
    <property type="term" value="F:guanyl-nucleotide exchange factor activity"/>
    <property type="evidence" value="ECO:0007669"/>
    <property type="project" value="InterPro"/>
</dbReference>
<feature type="region of interest" description="Disordered" evidence="3">
    <location>
        <begin position="643"/>
        <end position="788"/>
    </location>
</feature>
<evidence type="ECO:0000256" key="3">
    <source>
        <dbReference type="SAM" id="MobiDB-lite"/>
    </source>
</evidence>
<keyword evidence="1 2" id="KW-0728">SH3 domain</keyword>
<dbReference type="Proteomes" id="UP001059041">
    <property type="component" value="Linkage Group LG8"/>
</dbReference>
<dbReference type="InterPro" id="IPR011993">
    <property type="entry name" value="PH-like_dom_sf"/>
</dbReference>
<dbReference type="SUPFAM" id="SSF50729">
    <property type="entry name" value="PH domain-like"/>
    <property type="match status" value="1"/>
</dbReference>
<dbReference type="GO" id="GO:0035556">
    <property type="term" value="P:intracellular signal transduction"/>
    <property type="evidence" value="ECO:0007669"/>
    <property type="project" value="InterPro"/>
</dbReference>
<feature type="region of interest" description="Disordered" evidence="3">
    <location>
        <begin position="466"/>
        <end position="588"/>
    </location>
</feature>
<dbReference type="PANTHER" id="PTHR12845">
    <property type="entry name" value="GUANINE NUCLEOTIDE EXCHANGE FACTOR"/>
    <property type="match status" value="1"/>
</dbReference>
<sequence>DRVREKPRDRVREAGPDSYHEVDWREREKRRYGDRRPNGRASMSEQADYGDQEYERRKGDTFPRMTRPSKDLEGRIPLPIHEGGCHMGTPKELSYETEREKDRRRYRDMDTQSERERARYKEDLRKKDMRRLGKHEGETQRGKEKEFDSEMKDSKRESYPGIYDHLAVRDRERDRSGREGDRYRQRDREGRYNSREAESFSDRECRVERHRDVERNKKRDTKSEGDSDGDAGKERRRKDDSKHKLYRSEGDSDTQQMMDRMRERDRRREREVVRWRETPRQRERETVYQNQYRDPERDRMRDSRDKRDYSDRDAYLYPTERRYKEKERTRCLEQVEIEEREKRRRRENRETDRSKHRPRAEITTGCDVEDEQNRVIQENVEDRETEVTSNIDKQKVEERKEKEQEGKSVQREEENGESVAVKETNAVKTKPKFRKMWLEPRTGGERKGNSLEEEYIERERAKERYVQRYGAGKTTEEVEDPEREKMSREDRYRELEKAGEFMRGHEEERKTCERETRGKEEQMERENVKDNTEEIDREEERGKGKYCSGENEEGSEGELEGERDRVTSADDGFVTVSSGGDDAEEDNFEDCKEFWDGRVGDDLSGQSKCMQDEIKNQTENENEDHKEKKGPLKVFCVIGQTLPRSKLTDHVDEEATGQHSDQDLQVEANVTHVKEPPEKDGYTEQDVERAMGDLTLSHKQDKDDCDTKREGGRSNEQPTLDVRSLEDQMIPPSESLEKDTQQPEAACDENGTDASETLQGEKEATGDPVEMYISDDPWETSEERKRCSTAPHLTWAKSVVKEILDPGVTAEKEHTRGSVMHVDTQTITRTESKGDTDDWREEKELLEAEVELQGGMETESNEESEDDLLDPSSVRNTVSSEGEAESERGKLGAEKTDRMKEVVLSSSSFRDLGNEARIRRRGIRKTAEKHKEGEEDEGVGRDRRTRIFNESDEDDDELCFTWSELDMRKVTESLSRTRKRNSKFFNSQLYQEYSEVVLNREIQLSHSDSIARSRDPSPIRSSSSPNHSPKLPRRPPPPRPPAPLHPYTLSQENSFKSLVVPQQSINRPPSPRLSISPSSPTLWQDLPGVRTSTEFSKLAEDERRLQEVRFEVVTSEASYCHSLDIVVENFVMSKQLNVLLSSQDKNWLFSRLTDVVDISHSFLSQLEERVESDVLHFTLCDIIIKHCPRFRKVYVPYLTNQSYQDKTYQRLMDGNHEFRRVVEKLERNPVCQRLPLRSFLILPFQRITRLKLLVQNIVKRTASKTKDEALAIKVMKLLEKMIQDSNDSISQMKNIESLVSLNARVDFECRTLPLISQSRRLVREGPTIELRDFSLKQNERSVYLHLFNDYLLVSLRKEGGRFTVIDHAPVSELRVENCRFKLHSLQKNLFRLHMVNQALLLRTDTQADKLRWISALSRPYAEIDFGAVQDFPQVQCIRAYVGQQPDELSLEKADVLLVHEQSTDGWVEGTRLSDRQRGWAPDSHVETIGSDKTKKRNLLDTMKIATAAL</sequence>
<dbReference type="SMART" id="SM00233">
    <property type="entry name" value="PH"/>
    <property type="match status" value="1"/>
</dbReference>
<dbReference type="CDD" id="cd01221">
    <property type="entry name" value="PH_ephexin"/>
    <property type="match status" value="1"/>
</dbReference>
<evidence type="ECO:0000256" key="2">
    <source>
        <dbReference type="PROSITE-ProRule" id="PRU00192"/>
    </source>
</evidence>
<feature type="domain" description="SH3" evidence="4">
    <location>
        <begin position="1429"/>
        <end position="1490"/>
    </location>
</feature>
<feature type="compositionally biased region" description="Basic and acidic residues" evidence="3">
    <location>
        <begin position="885"/>
        <end position="899"/>
    </location>
</feature>
<keyword evidence="8" id="KW-1185">Reference proteome</keyword>
<feature type="region of interest" description="Disordered" evidence="3">
    <location>
        <begin position="921"/>
        <end position="948"/>
    </location>
</feature>
<dbReference type="PROSITE" id="PS50002">
    <property type="entry name" value="SH3"/>
    <property type="match status" value="1"/>
</dbReference>
<feature type="region of interest" description="Disordered" evidence="3">
    <location>
        <begin position="1"/>
        <end position="426"/>
    </location>
</feature>
<dbReference type="EMBL" id="JAFHDT010000008">
    <property type="protein sequence ID" value="KAI7807055.1"/>
    <property type="molecule type" value="Genomic_DNA"/>
</dbReference>
<reference evidence="7" key="1">
    <citation type="submission" date="2021-02" db="EMBL/GenBank/DDBJ databases">
        <title>Comparative genomics reveals that relaxation of natural selection precedes convergent phenotypic evolution of cavefish.</title>
        <authorList>
            <person name="Peng Z."/>
        </authorList>
    </citation>
    <scope>NUCLEOTIDE SEQUENCE</scope>
    <source>
        <tissue evidence="7">Muscle</tissue>
    </source>
</reference>
<accession>A0A9W8C423</accession>
<feature type="compositionally biased region" description="Basic and acidic residues" evidence="3">
    <location>
        <begin position="380"/>
        <end position="413"/>
    </location>
</feature>
<feature type="compositionally biased region" description="Basic and acidic residues" evidence="3">
    <location>
        <begin position="672"/>
        <end position="713"/>
    </location>
</feature>
<feature type="compositionally biased region" description="Low complexity" evidence="3">
    <location>
        <begin position="1018"/>
        <end position="1029"/>
    </location>
</feature>
<dbReference type="GO" id="GO:0005737">
    <property type="term" value="C:cytoplasm"/>
    <property type="evidence" value="ECO:0007669"/>
    <property type="project" value="TreeGrafter"/>
</dbReference>
<dbReference type="InterPro" id="IPR036028">
    <property type="entry name" value="SH3-like_dom_sf"/>
</dbReference>
<dbReference type="PROSITE" id="PS50003">
    <property type="entry name" value="PH_DOMAIN"/>
    <property type="match status" value="1"/>
</dbReference>
<feature type="compositionally biased region" description="Basic and acidic residues" evidence="3">
    <location>
        <begin position="482"/>
        <end position="543"/>
    </location>
</feature>
<dbReference type="Gene3D" id="2.30.29.30">
    <property type="entry name" value="Pleckstrin-homology domain (PH domain)/Phosphotyrosine-binding domain (PTB)"/>
    <property type="match status" value="1"/>
</dbReference>
<gene>
    <name evidence="7" type="ORF">IRJ41_018213</name>
</gene>
<dbReference type="GO" id="GO:0005634">
    <property type="term" value="C:nucleus"/>
    <property type="evidence" value="ECO:0007669"/>
    <property type="project" value="TreeGrafter"/>
</dbReference>
<proteinExistence type="predicted"/>
<dbReference type="InterPro" id="IPR000219">
    <property type="entry name" value="DH_dom"/>
</dbReference>
<feature type="compositionally biased region" description="Basic and acidic residues" evidence="3">
    <location>
        <begin position="93"/>
        <end position="158"/>
    </location>
</feature>
<feature type="domain" description="PH" evidence="5">
    <location>
        <begin position="1320"/>
        <end position="1421"/>
    </location>
</feature>
<dbReference type="PROSITE" id="PS00741">
    <property type="entry name" value="DH_1"/>
    <property type="match status" value="1"/>
</dbReference>
<dbReference type="InterPro" id="IPR047271">
    <property type="entry name" value="Ephexin-like"/>
</dbReference>
<evidence type="ECO:0000256" key="1">
    <source>
        <dbReference type="ARBA" id="ARBA00022443"/>
    </source>
</evidence>
<dbReference type="PROSITE" id="PS50010">
    <property type="entry name" value="DH_2"/>
    <property type="match status" value="1"/>
</dbReference>
<feature type="domain" description="DH" evidence="6">
    <location>
        <begin position="1104"/>
        <end position="1288"/>
    </location>
</feature>
<dbReference type="CDD" id="cd00160">
    <property type="entry name" value="RhoGEF"/>
    <property type="match status" value="1"/>
</dbReference>
<feature type="region of interest" description="Disordered" evidence="3">
    <location>
        <begin position="1007"/>
        <end position="1048"/>
    </location>
</feature>
<dbReference type="InterPro" id="IPR001331">
    <property type="entry name" value="GDS_CDC24_CS"/>
</dbReference>
<dbReference type="PANTHER" id="PTHR12845:SF2">
    <property type="entry name" value="DH DOMAIN-CONTAINING PROTEIN-RELATED"/>
    <property type="match status" value="1"/>
</dbReference>
<dbReference type="SMART" id="SM00326">
    <property type="entry name" value="SH3"/>
    <property type="match status" value="1"/>
</dbReference>
<name>A0A9W8C423_TRIRA</name>
<dbReference type="InterPro" id="IPR001849">
    <property type="entry name" value="PH_domain"/>
</dbReference>
<feature type="compositionally biased region" description="Pro residues" evidence="3">
    <location>
        <begin position="1034"/>
        <end position="1044"/>
    </location>
</feature>
<dbReference type="InterPro" id="IPR035899">
    <property type="entry name" value="DBL_dom_sf"/>
</dbReference>
<feature type="compositionally biased region" description="Basic and acidic residues" evidence="3">
    <location>
        <begin position="166"/>
        <end position="250"/>
    </location>
</feature>
<dbReference type="Gene3D" id="2.30.30.40">
    <property type="entry name" value="SH3 Domains"/>
    <property type="match status" value="1"/>
</dbReference>
<feature type="compositionally biased region" description="Acidic residues" evidence="3">
    <location>
        <begin position="550"/>
        <end position="559"/>
    </location>
</feature>
<evidence type="ECO:0008006" key="9">
    <source>
        <dbReference type="Google" id="ProtNLM"/>
    </source>
</evidence>
<feature type="compositionally biased region" description="Basic and acidic residues" evidence="3">
    <location>
        <begin position="1"/>
        <end position="37"/>
    </location>
</feature>
<organism evidence="7 8">
    <name type="scientific">Triplophysa rosa</name>
    <name type="common">Cave loach</name>
    <dbReference type="NCBI Taxonomy" id="992332"/>
    <lineage>
        <taxon>Eukaryota</taxon>
        <taxon>Metazoa</taxon>
        <taxon>Chordata</taxon>
        <taxon>Craniata</taxon>
        <taxon>Vertebrata</taxon>
        <taxon>Euteleostomi</taxon>
        <taxon>Actinopterygii</taxon>
        <taxon>Neopterygii</taxon>
        <taxon>Teleostei</taxon>
        <taxon>Ostariophysi</taxon>
        <taxon>Cypriniformes</taxon>
        <taxon>Nemacheilidae</taxon>
        <taxon>Triplophysa</taxon>
    </lineage>
</organism>
<feature type="compositionally biased region" description="Basic and acidic residues" evidence="3">
    <location>
        <begin position="293"/>
        <end position="353"/>
    </location>
</feature>
<dbReference type="InterPro" id="IPR047270">
    <property type="entry name" value="PH_ephexin"/>
</dbReference>
<evidence type="ECO:0000259" key="6">
    <source>
        <dbReference type="PROSITE" id="PS50010"/>
    </source>
</evidence>